<organism evidence="1 2">
    <name type="scientific">Micromonospora rosaria</name>
    <dbReference type="NCBI Taxonomy" id="47874"/>
    <lineage>
        <taxon>Bacteria</taxon>
        <taxon>Bacillati</taxon>
        <taxon>Actinomycetota</taxon>
        <taxon>Actinomycetes</taxon>
        <taxon>Micromonosporales</taxon>
        <taxon>Micromonosporaceae</taxon>
        <taxon>Micromonospora</taxon>
    </lineage>
</organism>
<comment type="caution">
    <text evidence="1">The sequence shown here is derived from an EMBL/GenBank/DDBJ whole genome shotgun (WGS) entry which is preliminary data.</text>
</comment>
<reference evidence="1 2" key="1">
    <citation type="submission" date="2016-01" db="EMBL/GenBank/DDBJ databases">
        <title>Whole genome sequence and analysis of Micromonospora rosaria DSM 803, which can produce antibacterial substance rosamicin.</title>
        <authorList>
            <person name="Yang H."/>
            <person name="He X."/>
            <person name="Zhu D."/>
        </authorList>
    </citation>
    <scope>NUCLEOTIDE SEQUENCE [LARGE SCALE GENOMIC DNA]</scope>
    <source>
        <strain evidence="1 2">DSM 803</strain>
    </source>
</reference>
<dbReference type="InterPro" id="IPR027417">
    <property type="entry name" value="P-loop_NTPase"/>
</dbReference>
<dbReference type="SUPFAM" id="SSF52540">
    <property type="entry name" value="P-loop containing nucleoside triphosphate hydrolases"/>
    <property type="match status" value="2"/>
</dbReference>
<evidence type="ECO:0000313" key="2">
    <source>
        <dbReference type="Proteomes" id="UP000070620"/>
    </source>
</evidence>
<evidence type="ECO:0008006" key="3">
    <source>
        <dbReference type="Google" id="ProtNLM"/>
    </source>
</evidence>
<dbReference type="Gene3D" id="3.40.50.300">
    <property type="entry name" value="P-loop containing nucleotide triphosphate hydrolases"/>
    <property type="match status" value="1"/>
</dbReference>
<protein>
    <recommendedName>
        <fullName evidence="3">AAA+ ATPase domain-containing protein</fullName>
    </recommendedName>
</protein>
<dbReference type="Proteomes" id="UP000070620">
    <property type="component" value="Unassembled WGS sequence"/>
</dbReference>
<keyword evidence="2" id="KW-1185">Reference proteome</keyword>
<dbReference type="EMBL" id="LRQV01000090">
    <property type="protein sequence ID" value="KXK59950.1"/>
    <property type="molecule type" value="Genomic_DNA"/>
</dbReference>
<proteinExistence type="predicted"/>
<gene>
    <name evidence="1" type="ORF">AWW66_21515</name>
</gene>
<name>A0A136PN93_9ACTN</name>
<sequence>MPQLFDATDPLNPLWHEEHLDFYVPVDNTEESFTTCQKRFEDLADLHRQGRLVLVSGERGCGKTALINRCAYWLHGRLRADGLGVEVVDLTQEASDSATVRERLSKVSEALVDKLDLLALLRGDRLYEKRTDPDGTYRNLPGYLAPDQWLIVLLPTVELVEELRYYDARAPQRTVFFAEAPSAVGVQHVSGRTLHLRVDAFEHEHASLFAADRLGRMPAGAVPPLAPEALDEFIQGDRKTTIREMQWLLFGVYETLRVQNSRPDEVTWEHLGRHFVREARRLRGERP</sequence>
<evidence type="ECO:0000313" key="1">
    <source>
        <dbReference type="EMBL" id="KXK59950.1"/>
    </source>
</evidence>
<dbReference type="OrthoDB" id="4176703at2"/>
<accession>A0A136PN93</accession>
<dbReference type="RefSeq" id="WP_067369437.1">
    <property type="nucleotide sequence ID" value="NZ_JBIUBN010000007.1"/>
</dbReference>
<dbReference type="AlphaFoldDB" id="A0A136PN93"/>